<evidence type="ECO:0000313" key="1">
    <source>
        <dbReference type="EMBL" id="OMJ92627.1"/>
    </source>
</evidence>
<gene>
    <name evidence="1" type="ORF">SteCoe_4637</name>
</gene>
<sequence length="236" mass="27645">MRKKIAILSKSVFKTDIDQHPILTLEKAVLRGKGTEKNLKTSPLKSPKPILSKLEELLKREHKINSSGTQIVRLPKLPFAQHQTYNEEISFVDKHFVHDRSESVQIQELSNLSRKFKLSDRIRSKRKYTKPIQNTKVKNLKDEYDMEGGKLIVNVESDIINSYEADKSKYVIKHHYAYQTFRKVDLNCSPKLSRDNTFEKIDQADFILRRLYKAPEKVVCNLERELTIRYPGLFEI</sequence>
<evidence type="ECO:0000313" key="2">
    <source>
        <dbReference type="Proteomes" id="UP000187209"/>
    </source>
</evidence>
<proteinExistence type="predicted"/>
<reference evidence="1 2" key="1">
    <citation type="submission" date="2016-11" db="EMBL/GenBank/DDBJ databases">
        <title>The macronuclear genome of Stentor coeruleus: a giant cell with tiny introns.</title>
        <authorList>
            <person name="Slabodnick M."/>
            <person name="Ruby J.G."/>
            <person name="Reiff S.B."/>
            <person name="Swart E.C."/>
            <person name="Gosai S."/>
            <person name="Prabakaran S."/>
            <person name="Witkowska E."/>
            <person name="Larue G.E."/>
            <person name="Fisher S."/>
            <person name="Freeman R.M."/>
            <person name="Gunawardena J."/>
            <person name="Chu W."/>
            <person name="Stover N.A."/>
            <person name="Gregory B.D."/>
            <person name="Nowacki M."/>
            <person name="Derisi J."/>
            <person name="Roy S.W."/>
            <person name="Marshall W.F."/>
            <person name="Sood P."/>
        </authorList>
    </citation>
    <scope>NUCLEOTIDE SEQUENCE [LARGE SCALE GENOMIC DNA]</scope>
    <source>
        <strain evidence="1">WM001</strain>
    </source>
</reference>
<organism evidence="1 2">
    <name type="scientific">Stentor coeruleus</name>
    <dbReference type="NCBI Taxonomy" id="5963"/>
    <lineage>
        <taxon>Eukaryota</taxon>
        <taxon>Sar</taxon>
        <taxon>Alveolata</taxon>
        <taxon>Ciliophora</taxon>
        <taxon>Postciliodesmatophora</taxon>
        <taxon>Heterotrichea</taxon>
        <taxon>Heterotrichida</taxon>
        <taxon>Stentoridae</taxon>
        <taxon>Stentor</taxon>
    </lineage>
</organism>
<comment type="caution">
    <text evidence="1">The sequence shown here is derived from an EMBL/GenBank/DDBJ whole genome shotgun (WGS) entry which is preliminary data.</text>
</comment>
<keyword evidence="2" id="KW-1185">Reference proteome</keyword>
<accession>A0A1R2CUD4</accession>
<protein>
    <submittedName>
        <fullName evidence="1">Uncharacterized protein</fullName>
    </submittedName>
</protein>
<dbReference type="EMBL" id="MPUH01000058">
    <property type="protein sequence ID" value="OMJ92627.1"/>
    <property type="molecule type" value="Genomic_DNA"/>
</dbReference>
<name>A0A1R2CUD4_9CILI</name>
<dbReference type="AlphaFoldDB" id="A0A1R2CUD4"/>
<dbReference type="OrthoDB" id="323014at2759"/>
<dbReference type="Proteomes" id="UP000187209">
    <property type="component" value="Unassembled WGS sequence"/>
</dbReference>